<dbReference type="PANTHER" id="PTHR34494">
    <property type="entry name" value="PROTEIN CBG25024"/>
    <property type="match status" value="1"/>
</dbReference>
<feature type="non-terminal residue" evidence="1">
    <location>
        <position position="336"/>
    </location>
</feature>
<evidence type="ECO:0000313" key="2">
    <source>
        <dbReference type="Proteomes" id="UP000677054"/>
    </source>
</evidence>
<keyword evidence="2" id="KW-1185">Reference proteome</keyword>
<proteinExistence type="predicted"/>
<accession>A0A7R9FSS7</accession>
<dbReference type="Proteomes" id="UP000677054">
    <property type="component" value="Unassembled WGS sequence"/>
</dbReference>
<dbReference type="PANTHER" id="PTHR34494:SF1">
    <property type="entry name" value="PROTEIN CBG25024"/>
    <property type="match status" value="1"/>
</dbReference>
<name>A0A7R9FSS7_9CRUS</name>
<dbReference type="EMBL" id="CAJPEV010005535">
    <property type="protein sequence ID" value="CAG0903251.1"/>
    <property type="molecule type" value="Genomic_DNA"/>
</dbReference>
<gene>
    <name evidence="1" type="ORF">DSTB1V02_LOCUS12995</name>
</gene>
<sequence length="336" mass="35293">MGNIDSLPVVSQVKSTVQLVCGDTEGAARTAEKFLRECPVVSQVTSTVQLIAGDVDGAIETQKRCGQGLLNVADGIPVVGHVKGLVHYAVGDTEGGTKAMKTATRSTAVIGGGIGGFVVDGPVGAAGIGAGAAMDTTTTAVESAIRGEYCPSGYLGAFANAVKNPNPGGIFDLAVMPVFDGLAGYSAGQACNRITTAAARKVNNVAMSEALQKNGINAFEAGKAMEAQAWVKWEQLEAQAGKIPDCQYIQQAQQMFNQAKVLQGEALVQPLKGPPKQINVPVFSPCNVAQHDRDDDEEDEHNKKEVMIKVFNVNAHSINPANEGKIAYLRFLFDYL</sequence>
<protein>
    <submittedName>
        <fullName evidence="1">Uncharacterized protein</fullName>
    </submittedName>
</protein>
<dbReference type="OrthoDB" id="6162903at2759"/>
<dbReference type="EMBL" id="LR905052">
    <property type="protein sequence ID" value="CAD7253245.1"/>
    <property type="molecule type" value="Genomic_DNA"/>
</dbReference>
<evidence type="ECO:0000313" key="1">
    <source>
        <dbReference type="EMBL" id="CAD7253245.1"/>
    </source>
</evidence>
<organism evidence="1">
    <name type="scientific">Darwinula stevensoni</name>
    <dbReference type="NCBI Taxonomy" id="69355"/>
    <lineage>
        <taxon>Eukaryota</taxon>
        <taxon>Metazoa</taxon>
        <taxon>Ecdysozoa</taxon>
        <taxon>Arthropoda</taxon>
        <taxon>Crustacea</taxon>
        <taxon>Oligostraca</taxon>
        <taxon>Ostracoda</taxon>
        <taxon>Podocopa</taxon>
        <taxon>Podocopida</taxon>
        <taxon>Darwinulocopina</taxon>
        <taxon>Darwinuloidea</taxon>
        <taxon>Darwinulidae</taxon>
        <taxon>Darwinula</taxon>
    </lineage>
</organism>
<dbReference type="AlphaFoldDB" id="A0A7R9FSS7"/>
<reference evidence="1" key="1">
    <citation type="submission" date="2020-11" db="EMBL/GenBank/DDBJ databases">
        <authorList>
            <person name="Tran Van P."/>
        </authorList>
    </citation>
    <scope>NUCLEOTIDE SEQUENCE</scope>
</reference>